<sequence length="438" mass="50480">MREDLSFSIFELVVSLCPADCFSPMLGDRCDSRIALETELEREIISHPELDLEVEPRFLLKSISRTQLYDQSALEFKIKLIVLSKTLIALFDYFDEDFSEAFFKFRWILQFLHEARKVPGIFNLEIILSLDYERSLSLLCARSLIKDFRNFDASRVKSGAGFKVNRLDIFEGLLANILDCTEPSILTCVDELDYYMMDQLFTVLGEMEKCIAFLKGPLCDVDGITKSEIYAVRPQRSHIDGMIRKYILASTFKLPGDPTFSCCFDKVLEGVILYGGIHLCVIAFFHKLKTFHEVECRKVCSSQPSEVVESSYVALTTEIIRDWDYLNTGSQDLKFIQCPQVLMKANSNEIIMVDSVYEESEKDHNHDITLLLSAAKIRAKRKFYGDSQLHQQFSESQWHMGLSWVQFWKNCYLDNKGDMAPELSDLVEKMYDYSSSPV</sequence>
<proteinExistence type="predicted"/>
<evidence type="ECO:0000313" key="1">
    <source>
        <dbReference type="EMBL" id="SCU95785.1"/>
    </source>
</evidence>
<name>A0A1G4JXE6_9SACH</name>
<gene>
    <name evidence="1" type="ORF">LANO_0E11386G</name>
</gene>
<dbReference type="OrthoDB" id="4065753at2759"/>
<dbReference type="Proteomes" id="UP000189911">
    <property type="component" value="Chromosome E"/>
</dbReference>
<protein>
    <submittedName>
        <fullName evidence="1">LANO_0E11386g1_1</fullName>
    </submittedName>
</protein>
<reference evidence="2" key="1">
    <citation type="submission" date="2016-03" db="EMBL/GenBank/DDBJ databases">
        <authorList>
            <person name="Devillers Hugo."/>
        </authorList>
    </citation>
    <scope>NUCLEOTIDE SEQUENCE [LARGE SCALE GENOMIC DNA]</scope>
</reference>
<keyword evidence="2" id="KW-1185">Reference proteome</keyword>
<organism evidence="1 2">
    <name type="scientific">Lachancea nothofagi CBS 11611</name>
    <dbReference type="NCBI Taxonomy" id="1266666"/>
    <lineage>
        <taxon>Eukaryota</taxon>
        <taxon>Fungi</taxon>
        <taxon>Dikarya</taxon>
        <taxon>Ascomycota</taxon>
        <taxon>Saccharomycotina</taxon>
        <taxon>Saccharomycetes</taxon>
        <taxon>Saccharomycetales</taxon>
        <taxon>Saccharomycetaceae</taxon>
        <taxon>Lachancea</taxon>
    </lineage>
</organism>
<dbReference type="AlphaFoldDB" id="A0A1G4JXE6"/>
<accession>A0A1G4JXE6</accession>
<dbReference type="EMBL" id="LT598451">
    <property type="protein sequence ID" value="SCU95785.1"/>
    <property type="molecule type" value="Genomic_DNA"/>
</dbReference>
<evidence type="ECO:0000313" key="2">
    <source>
        <dbReference type="Proteomes" id="UP000189911"/>
    </source>
</evidence>